<keyword evidence="1" id="KW-0812">Transmembrane</keyword>
<dbReference type="Proteomes" id="UP000441354">
    <property type="component" value="Unassembled WGS sequence"/>
</dbReference>
<evidence type="ECO:0000313" key="2">
    <source>
        <dbReference type="EMBL" id="KAB2331796.1"/>
    </source>
</evidence>
<dbReference type="AlphaFoldDB" id="A0A7V7RLL1"/>
<organism evidence="2 3">
    <name type="scientific">Bacillus mesophilum</name>
    <dbReference type="NCBI Taxonomy" id="1071718"/>
    <lineage>
        <taxon>Bacteria</taxon>
        <taxon>Bacillati</taxon>
        <taxon>Bacillota</taxon>
        <taxon>Bacilli</taxon>
        <taxon>Bacillales</taxon>
        <taxon>Bacillaceae</taxon>
        <taxon>Bacillus</taxon>
    </lineage>
</organism>
<evidence type="ECO:0000256" key="1">
    <source>
        <dbReference type="SAM" id="Phobius"/>
    </source>
</evidence>
<sequence length="76" mass="8960">MTTGTIAVIMVFSIPIIAILADHFQKQTKLKHKVVKDQLELEKLKHENFMLETEKMRQELEIQLKLDEIKTKKEIL</sequence>
<proteinExistence type="predicted"/>
<evidence type="ECO:0000313" key="3">
    <source>
        <dbReference type="Proteomes" id="UP000441354"/>
    </source>
</evidence>
<reference evidence="2 3" key="1">
    <citation type="journal article" date="2014" name="Arch. Microbiol.">
        <title>Bacillus mesophilum sp. nov., strain IITR-54T, a novel 4-chlorobiphenyl dechlorinating bacterium.</title>
        <authorList>
            <person name="Manickam N."/>
            <person name="Singh N.K."/>
            <person name="Bajaj A."/>
            <person name="Kumar R.M."/>
            <person name="Kaur G."/>
            <person name="Kaur N."/>
            <person name="Bala M."/>
            <person name="Kumar A."/>
            <person name="Mayilraj S."/>
        </authorList>
    </citation>
    <scope>NUCLEOTIDE SEQUENCE [LARGE SCALE GENOMIC DNA]</scope>
    <source>
        <strain evidence="2 3">IITR-54</strain>
    </source>
</reference>
<comment type="caution">
    <text evidence="2">The sequence shown here is derived from an EMBL/GenBank/DDBJ whole genome shotgun (WGS) entry which is preliminary data.</text>
</comment>
<dbReference type="OrthoDB" id="2390171at2"/>
<dbReference type="EMBL" id="WBOT01000004">
    <property type="protein sequence ID" value="KAB2331796.1"/>
    <property type="molecule type" value="Genomic_DNA"/>
</dbReference>
<dbReference type="RefSeq" id="WP_151574673.1">
    <property type="nucleotide sequence ID" value="NZ_WBOT01000004.1"/>
</dbReference>
<gene>
    <name evidence="2" type="ORF">F7732_14075</name>
</gene>
<keyword evidence="1" id="KW-1133">Transmembrane helix</keyword>
<protein>
    <submittedName>
        <fullName evidence="2">Uncharacterized protein</fullName>
    </submittedName>
</protein>
<name>A0A7V7RLL1_9BACI</name>
<keyword evidence="1" id="KW-0472">Membrane</keyword>
<keyword evidence="3" id="KW-1185">Reference proteome</keyword>
<feature type="transmembrane region" description="Helical" evidence="1">
    <location>
        <begin position="6"/>
        <end position="24"/>
    </location>
</feature>
<accession>A0A7V7RLL1</accession>